<dbReference type="Proteomes" id="UP000655550">
    <property type="component" value="Unassembled WGS sequence"/>
</dbReference>
<organism evidence="5 6">
    <name type="scientific">Pseudomonas fluvialis</name>
    <dbReference type="NCBI Taxonomy" id="1793966"/>
    <lineage>
        <taxon>Bacteria</taxon>
        <taxon>Pseudomonadati</taxon>
        <taxon>Pseudomonadota</taxon>
        <taxon>Gammaproteobacteria</taxon>
        <taxon>Pseudomonadales</taxon>
        <taxon>Pseudomonadaceae</taxon>
        <taxon>Pseudomonas</taxon>
    </lineage>
</organism>
<comment type="caution">
    <text evidence="5">The sequence shown here is derived from an EMBL/GenBank/DDBJ whole genome shotgun (WGS) entry which is preliminary data.</text>
</comment>
<protein>
    <submittedName>
        <fullName evidence="5">1-aminocyclopropane-1-carboxylate deaminase</fullName>
    </submittedName>
</protein>
<evidence type="ECO:0000256" key="2">
    <source>
        <dbReference type="ARBA" id="ARBA00008639"/>
    </source>
</evidence>
<accession>A0ABQ2AS97</accession>
<comment type="cofactor">
    <cofactor evidence="1">
        <name>pyridoxal 5'-phosphate</name>
        <dbReference type="ChEBI" id="CHEBI:597326"/>
    </cofactor>
</comment>
<sequence length="332" mass="35548">MLLTPQGCLSGKKPGLNLLRDVPVALQRVNSDWLQQAGVELAVLRLDQLDPVLSGNKPFKLAGYLQLALSQGACGLLSVGGAHSNHLHALAALAKEQGLPCVGLLRGEPQQTPTVMDLQAWGMTLHWLSHGDYRQRHHESFWPAWQARYPGYLLIGEGGSGAPGLSGCAMIVEHLRAGLAGIGWSDYDALWLAVGSGTTLAGLVLAEQGAHPLWGALALPPRYQPQRQIEALLAEAGCPAGGYQLVDASLGGFARVNAELLQSMGDFTRHSGIPLEPIYTGKALLALRQYVQRGYFPPGTRLVMLHTGGLQGVRALQTDDRQGCNPQEARDE</sequence>
<dbReference type="InterPro" id="IPR001926">
    <property type="entry name" value="TrpB-like_PALP"/>
</dbReference>
<dbReference type="EMBL" id="BMDE01000007">
    <property type="protein sequence ID" value="GGH94952.1"/>
    <property type="molecule type" value="Genomic_DNA"/>
</dbReference>
<evidence type="ECO:0000313" key="6">
    <source>
        <dbReference type="Proteomes" id="UP000655550"/>
    </source>
</evidence>
<evidence type="ECO:0000256" key="3">
    <source>
        <dbReference type="ARBA" id="ARBA00022898"/>
    </source>
</evidence>
<reference evidence="6" key="1">
    <citation type="journal article" date="2019" name="Int. J. Syst. Evol. Microbiol.">
        <title>The Global Catalogue of Microorganisms (GCM) 10K type strain sequencing project: providing services to taxonomists for standard genome sequencing and annotation.</title>
        <authorList>
            <consortium name="The Broad Institute Genomics Platform"/>
            <consortium name="The Broad Institute Genome Sequencing Center for Infectious Disease"/>
            <person name="Wu L."/>
            <person name="Ma J."/>
        </authorList>
    </citation>
    <scope>NUCLEOTIDE SEQUENCE [LARGE SCALE GENOMIC DNA]</scope>
    <source>
        <strain evidence="6">CCM 8778</strain>
    </source>
</reference>
<evidence type="ECO:0000259" key="4">
    <source>
        <dbReference type="Pfam" id="PF00291"/>
    </source>
</evidence>
<keyword evidence="3" id="KW-0663">Pyridoxal phosphate</keyword>
<evidence type="ECO:0000256" key="1">
    <source>
        <dbReference type="ARBA" id="ARBA00001933"/>
    </source>
</evidence>
<dbReference type="PIRSF" id="PIRSF006278">
    <property type="entry name" value="ACCD_DCysDesulf"/>
    <property type="match status" value="1"/>
</dbReference>
<evidence type="ECO:0000313" key="5">
    <source>
        <dbReference type="EMBL" id="GGH94952.1"/>
    </source>
</evidence>
<keyword evidence="6" id="KW-1185">Reference proteome</keyword>
<dbReference type="InterPro" id="IPR027278">
    <property type="entry name" value="ACCD_DCysDesulf"/>
</dbReference>
<dbReference type="Pfam" id="PF00291">
    <property type="entry name" value="PALP"/>
    <property type="match status" value="1"/>
</dbReference>
<dbReference type="InterPro" id="IPR036052">
    <property type="entry name" value="TrpB-like_PALP_sf"/>
</dbReference>
<dbReference type="PANTHER" id="PTHR43780:SF2">
    <property type="entry name" value="1-AMINOCYCLOPROPANE-1-CARBOXYLATE DEAMINASE-RELATED"/>
    <property type="match status" value="1"/>
</dbReference>
<name>A0ABQ2AS97_9PSED</name>
<dbReference type="PANTHER" id="PTHR43780">
    <property type="entry name" value="1-AMINOCYCLOPROPANE-1-CARBOXYLATE DEAMINASE-RELATED"/>
    <property type="match status" value="1"/>
</dbReference>
<feature type="domain" description="Tryptophan synthase beta chain-like PALP" evidence="4">
    <location>
        <begin position="35"/>
        <end position="308"/>
    </location>
</feature>
<proteinExistence type="inferred from homology"/>
<gene>
    <name evidence="5" type="ORF">GCM10007363_23080</name>
</gene>
<comment type="similarity">
    <text evidence="2">Belongs to the ACC deaminase/D-cysteine desulfhydrase family.</text>
</comment>
<dbReference type="Gene3D" id="3.40.50.1100">
    <property type="match status" value="2"/>
</dbReference>
<dbReference type="SUPFAM" id="SSF53686">
    <property type="entry name" value="Tryptophan synthase beta subunit-like PLP-dependent enzymes"/>
    <property type="match status" value="1"/>
</dbReference>